<dbReference type="RefSeq" id="WP_262568029.1">
    <property type="nucleotide sequence ID" value="NZ_JAPFCC010000001.1"/>
</dbReference>
<gene>
    <name evidence="1" type="ORF">NX722_11080</name>
</gene>
<protein>
    <submittedName>
        <fullName evidence="1">Uncharacterized protein</fullName>
    </submittedName>
</protein>
<evidence type="ECO:0000313" key="2">
    <source>
        <dbReference type="Proteomes" id="UP001209854"/>
    </source>
</evidence>
<dbReference type="Proteomes" id="UP001209854">
    <property type="component" value="Unassembled WGS sequence"/>
</dbReference>
<name>A0ABT3MUW0_9GAMM</name>
<proteinExistence type="predicted"/>
<reference evidence="1 2" key="1">
    <citation type="submission" date="2022-10" db="EMBL/GenBank/DDBJ databases">
        <title>High-quality genome sequences of two octocoral-associated bacteria, Endozoicomonas euniceicola EF212 and Endozoicomonas gorgoniicola PS125.</title>
        <authorList>
            <person name="Chiou Y.-J."/>
            <person name="Chen Y.-H."/>
        </authorList>
    </citation>
    <scope>NUCLEOTIDE SEQUENCE [LARGE SCALE GENOMIC DNA]</scope>
    <source>
        <strain evidence="1 2">PS125</strain>
    </source>
</reference>
<keyword evidence="2" id="KW-1185">Reference proteome</keyword>
<dbReference type="EMBL" id="JAPFCC010000001">
    <property type="protein sequence ID" value="MCW7553170.1"/>
    <property type="molecule type" value="Genomic_DNA"/>
</dbReference>
<sequence length="57" mass="6708">MSFPRRRLRNPFPASDQVHAQRDEFKAMFDVIVSNRMMDELSDVARKVYTLDLFGSD</sequence>
<dbReference type="Gene3D" id="3.40.50.720">
    <property type="entry name" value="NAD(P)-binding Rossmann-like Domain"/>
    <property type="match status" value="1"/>
</dbReference>
<accession>A0ABT3MUW0</accession>
<comment type="caution">
    <text evidence="1">The sequence shown here is derived from an EMBL/GenBank/DDBJ whole genome shotgun (WGS) entry which is preliminary data.</text>
</comment>
<evidence type="ECO:0000313" key="1">
    <source>
        <dbReference type="EMBL" id="MCW7553170.1"/>
    </source>
</evidence>
<organism evidence="1 2">
    <name type="scientific">Endozoicomonas gorgoniicola</name>
    <dbReference type="NCBI Taxonomy" id="1234144"/>
    <lineage>
        <taxon>Bacteria</taxon>
        <taxon>Pseudomonadati</taxon>
        <taxon>Pseudomonadota</taxon>
        <taxon>Gammaproteobacteria</taxon>
        <taxon>Oceanospirillales</taxon>
        <taxon>Endozoicomonadaceae</taxon>
        <taxon>Endozoicomonas</taxon>
    </lineage>
</organism>